<accession>A0A5C8KDH6</accession>
<evidence type="ECO:0000313" key="1">
    <source>
        <dbReference type="EMBL" id="TXK52143.1"/>
    </source>
</evidence>
<comment type="caution">
    <text evidence="1">The sequence shown here is derived from an EMBL/GenBank/DDBJ whole genome shotgun (WGS) entry which is preliminary data.</text>
</comment>
<protein>
    <recommendedName>
        <fullName evidence="3">Lipoprotein</fullName>
    </recommendedName>
</protein>
<dbReference type="EMBL" id="VRTY01000004">
    <property type="protein sequence ID" value="TXK52143.1"/>
    <property type="molecule type" value="Genomic_DNA"/>
</dbReference>
<dbReference type="AlphaFoldDB" id="A0A5C8KDH6"/>
<sequence length="206" mass="22351">MKTNLFKIPRGFFWCMLLLLLGCNRDEEATETFIQKVDGEPYKGTASIQVNTGKGPGNTIEGTTSFQLMDVKGDSATIAITTKLPNNNTLNLKIKGKQDGQAWQSGEKELTFHVSAQGIISGETTTPQEKFKFDGSLSETNLVLKTHIVQLVQVDEFPAGTELMIMHNAQRELKQGGNGSSGGCNLVLRPISTPTGLVMGMVPECD</sequence>
<name>A0A5C8KDH6_9BACT</name>
<dbReference type="Proteomes" id="UP000321926">
    <property type="component" value="Unassembled WGS sequence"/>
</dbReference>
<keyword evidence="2" id="KW-1185">Reference proteome</keyword>
<organism evidence="1 2">
    <name type="scientific">Pontibacter qinzhouensis</name>
    <dbReference type="NCBI Taxonomy" id="2603253"/>
    <lineage>
        <taxon>Bacteria</taxon>
        <taxon>Pseudomonadati</taxon>
        <taxon>Bacteroidota</taxon>
        <taxon>Cytophagia</taxon>
        <taxon>Cytophagales</taxon>
        <taxon>Hymenobacteraceae</taxon>
        <taxon>Pontibacter</taxon>
    </lineage>
</organism>
<evidence type="ECO:0008006" key="3">
    <source>
        <dbReference type="Google" id="ProtNLM"/>
    </source>
</evidence>
<evidence type="ECO:0000313" key="2">
    <source>
        <dbReference type="Proteomes" id="UP000321926"/>
    </source>
</evidence>
<dbReference type="PROSITE" id="PS51257">
    <property type="entry name" value="PROKAR_LIPOPROTEIN"/>
    <property type="match status" value="1"/>
</dbReference>
<reference evidence="1 2" key="1">
    <citation type="submission" date="2019-08" db="EMBL/GenBank/DDBJ databases">
        <authorList>
            <person name="Shi S."/>
        </authorList>
    </citation>
    <scope>NUCLEOTIDE SEQUENCE [LARGE SCALE GENOMIC DNA]</scope>
    <source>
        <strain evidence="1 2">GY10130</strain>
    </source>
</reference>
<gene>
    <name evidence="1" type="ORF">FVR03_01605</name>
</gene>
<dbReference type="RefSeq" id="WP_147920013.1">
    <property type="nucleotide sequence ID" value="NZ_VRTY01000004.1"/>
</dbReference>
<proteinExistence type="predicted"/>